<name>A0A8C6Q9A2_NOTFU</name>
<dbReference type="GeneTree" id="ENSGT00940000174023"/>
<dbReference type="OrthoDB" id="6340866at2759"/>
<keyword evidence="4" id="KW-1185">Reference proteome</keyword>
<feature type="transmembrane region" description="Helical" evidence="1">
    <location>
        <begin position="53"/>
        <end position="75"/>
    </location>
</feature>
<dbReference type="Pfam" id="PF15055">
    <property type="entry name" value="DMAC1_Dmo2"/>
    <property type="match status" value="1"/>
</dbReference>
<feature type="domain" description="Distal membrane-arm assembly complex protein 1-like" evidence="2">
    <location>
        <begin position="18"/>
        <end position="65"/>
    </location>
</feature>
<sequence>MSTEVEPTPSKSTQIFKSCWSCRIISGGGLFLSGAYVYFAARNVMRQQGGPASMGMVAQFTLAACLAAWGIVIIADPVGKAQRKA</sequence>
<dbReference type="Proteomes" id="UP000694548">
    <property type="component" value="Chromosome sgr09"/>
</dbReference>
<dbReference type="Ensembl" id="ENSNFUT00015056594.1">
    <property type="protein sequence ID" value="ENSNFUP00015054299.1"/>
    <property type="gene ID" value="ENSNFUG00015025208.1"/>
</dbReference>
<dbReference type="PANTHER" id="PTHR36469">
    <property type="entry name" value="DISTAL MEMBRANE-ARM ASSEMBLY COMPLEX PROTEIN 1"/>
    <property type="match status" value="1"/>
</dbReference>
<evidence type="ECO:0000313" key="4">
    <source>
        <dbReference type="Proteomes" id="UP000694548"/>
    </source>
</evidence>
<gene>
    <name evidence="3" type="primary">dmac1</name>
</gene>
<evidence type="ECO:0000256" key="1">
    <source>
        <dbReference type="SAM" id="Phobius"/>
    </source>
</evidence>
<dbReference type="InterPro" id="IPR053117">
    <property type="entry name" value="DMAC_Protein"/>
</dbReference>
<protein>
    <recommendedName>
        <fullName evidence="2">Distal membrane-arm assembly complex protein 1-like domain-containing protein</fullName>
    </recommendedName>
</protein>
<keyword evidence="1" id="KW-0812">Transmembrane</keyword>
<organism evidence="3 4">
    <name type="scientific">Nothobranchius furzeri</name>
    <name type="common">Turquoise killifish</name>
    <dbReference type="NCBI Taxonomy" id="105023"/>
    <lineage>
        <taxon>Eukaryota</taxon>
        <taxon>Metazoa</taxon>
        <taxon>Chordata</taxon>
        <taxon>Craniata</taxon>
        <taxon>Vertebrata</taxon>
        <taxon>Euteleostomi</taxon>
        <taxon>Actinopterygii</taxon>
        <taxon>Neopterygii</taxon>
        <taxon>Teleostei</taxon>
        <taxon>Neoteleostei</taxon>
        <taxon>Acanthomorphata</taxon>
        <taxon>Ovalentaria</taxon>
        <taxon>Atherinomorphae</taxon>
        <taxon>Cyprinodontiformes</taxon>
        <taxon>Nothobranchiidae</taxon>
        <taxon>Nothobranchius</taxon>
    </lineage>
</organism>
<keyword evidence="1" id="KW-1133">Transmembrane helix</keyword>
<reference evidence="3" key="2">
    <citation type="submission" date="2025-08" db="UniProtKB">
        <authorList>
            <consortium name="Ensembl"/>
        </authorList>
    </citation>
    <scope>IDENTIFICATION</scope>
</reference>
<feature type="transmembrane region" description="Helical" evidence="1">
    <location>
        <begin position="20"/>
        <end position="41"/>
    </location>
</feature>
<proteinExistence type="predicted"/>
<evidence type="ECO:0000259" key="2">
    <source>
        <dbReference type="Pfam" id="PF15055"/>
    </source>
</evidence>
<dbReference type="InterPro" id="IPR028036">
    <property type="entry name" value="DMAC1-like_dom"/>
</dbReference>
<dbReference type="AlphaFoldDB" id="A0A8C6Q9A2"/>
<keyword evidence="1" id="KW-0472">Membrane</keyword>
<evidence type="ECO:0000313" key="3">
    <source>
        <dbReference type="Ensembl" id="ENSNFUP00015054299.1"/>
    </source>
</evidence>
<reference evidence="3" key="1">
    <citation type="submission" date="2014-08" db="EMBL/GenBank/DDBJ databases">
        <authorList>
            <person name="Senf B."/>
            <person name="Petzold A."/>
            <person name="Downie B.R."/>
            <person name="Koch P."/>
            <person name="Platzer M."/>
        </authorList>
    </citation>
    <scope>NUCLEOTIDE SEQUENCE [LARGE SCALE GENOMIC DNA]</scope>
    <source>
        <strain evidence="3">GRZ</strain>
    </source>
</reference>
<dbReference type="PANTHER" id="PTHR36469:SF1">
    <property type="entry name" value="DISTAL MEMBRANE-ARM ASSEMBLY COMPLEX PROTEIN 1"/>
    <property type="match status" value="1"/>
</dbReference>
<reference evidence="3" key="3">
    <citation type="submission" date="2025-09" db="UniProtKB">
        <authorList>
            <consortium name="Ensembl"/>
        </authorList>
    </citation>
    <scope>IDENTIFICATION</scope>
</reference>
<accession>A0A8C6Q9A2</accession>